<dbReference type="Proteomes" id="UP000487929">
    <property type="component" value="Unassembled WGS sequence"/>
</dbReference>
<dbReference type="GO" id="GO:0003935">
    <property type="term" value="F:GTP cyclohydrolase II activity"/>
    <property type="evidence" value="ECO:0007669"/>
    <property type="project" value="TreeGrafter"/>
</dbReference>
<comment type="pathway">
    <text evidence="4 14">Cofactor biosynthesis; riboflavin biosynthesis; 2-hydroxy-3-oxobutyl phosphate from D-ribulose 5-phosphate: step 1/1.</text>
</comment>
<feature type="domain" description="GTP cyclohydrolase II" evidence="15">
    <location>
        <begin position="216"/>
        <end position="374"/>
    </location>
</feature>
<dbReference type="RefSeq" id="WP_161431082.1">
    <property type="nucleotide sequence ID" value="NZ_WUTT01000001.1"/>
</dbReference>
<dbReference type="NCBIfam" id="TIGR00506">
    <property type="entry name" value="ribB"/>
    <property type="match status" value="1"/>
</dbReference>
<accession>A0A7X4W3N5</accession>
<evidence type="ECO:0000256" key="13">
    <source>
        <dbReference type="ARBA" id="ARBA00023239"/>
    </source>
</evidence>
<keyword evidence="12 14" id="KW-0464">Manganese</keyword>
<comment type="function">
    <text evidence="3 14">Catalyzes the conversion of D-ribulose 5-phosphate to formate and 3,4-dihydroxy-2-butanone 4-phosphate.</text>
</comment>
<evidence type="ECO:0000256" key="11">
    <source>
        <dbReference type="ARBA" id="ARBA00022842"/>
    </source>
</evidence>
<evidence type="ECO:0000256" key="3">
    <source>
        <dbReference type="ARBA" id="ARBA00002284"/>
    </source>
</evidence>
<dbReference type="HAMAP" id="MF_00180">
    <property type="entry name" value="RibB"/>
    <property type="match status" value="1"/>
</dbReference>
<gene>
    <name evidence="14 16" type="primary">ribB</name>
    <name evidence="16" type="ORF">GRB96_05125</name>
</gene>
<keyword evidence="11 14" id="KW-0460">Magnesium</keyword>
<evidence type="ECO:0000256" key="1">
    <source>
        <dbReference type="ARBA" id="ARBA00000141"/>
    </source>
</evidence>
<comment type="similarity">
    <text evidence="5">In the N-terminal section; belongs to the DHBP synthase family.</text>
</comment>
<dbReference type="SUPFAM" id="SSF55821">
    <property type="entry name" value="YrdC/RibB"/>
    <property type="match status" value="1"/>
</dbReference>
<comment type="subunit">
    <text evidence="14">Homodimer.</text>
</comment>
<feature type="binding site" evidence="14">
    <location>
        <position position="149"/>
    </location>
    <ligand>
        <name>Mg(2+)</name>
        <dbReference type="ChEBI" id="CHEBI:18420"/>
        <label>2</label>
    </ligand>
</feature>
<dbReference type="SUPFAM" id="SSF142695">
    <property type="entry name" value="RibA-like"/>
    <property type="match status" value="1"/>
</dbReference>
<evidence type="ECO:0000313" key="17">
    <source>
        <dbReference type="Proteomes" id="UP000487929"/>
    </source>
</evidence>
<feature type="binding site" evidence="14">
    <location>
        <begin position="33"/>
        <end position="34"/>
    </location>
    <ligand>
        <name>D-ribulose 5-phosphate</name>
        <dbReference type="ChEBI" id="CHEBI:58121"/>
    </ligand>
</feature>
<dbReference type="Gene3D" id="3.40.50.10990">
    <property type="entry name" value="GTP cyclohydrolase II"/>
    <property type="match status" value="2"/>
</dbReference>
<comment type="similarity">
    <text evidence="6">In the C-terminal section; belongs to the GTP cyclohydrolase II family.</text>
</comment>
<evidence type="ECO:0000256" key="5">
    <source>
        <dbReference type="ARBA" id="ARBA00005520"/>
    </source>
</evidence>
<feature type="binding site" evidence="14">
    <location>
        <position position="38"/>
    </location>
    <ligand>
        <name>D-ribulose 5-phosphate</name>
        <dbReference type="ChEBI" id="CHEBI:58121"/>
    </ligand>
</feature>
<dbReference type="GO" id="GO:0008686">
    <property type="term" value="F:3,4-dihydroxy-2-butanone-4-phosphate synthase activity"/>
    <property type="evidence" value="ECO:0007669"/>
    <property type="project" value="UniProtKB-UniRule"/>
</dbReference>
<evidence type="ECO:0000256" key="14">
    <source>
        <dbReference type="HAMAP-Rule" id="MF_00180"/>
    </source>
</evidence>
<dbReference type="AlphaFoldDB" id="A0A7X4W3N5"/>
<dbReference type="GO" id="GO:0005829">
    <property type="term" value="C:cytosol"/>
    <property type="evidence" value="ECO:0007669"/>
    <property type="project" value="TreeGrafter"/>
</dbReference>
<dbReference type="GO" id="GO:0009231">
    <property type="term" value="P:riboflavin biosynthetic process"/>
    <property type="evidence" value="ECO:0007669"/>
    <property type="project" value="UniProtKB-UniRule"/>
</dbReference>
<dbReference type="GO" id="GO:0030145">
    <property type="term" value="F:manganese ion binding"/>
    <property type="evidence" value="ECO:0007669"/>
    <property type="project" value="UniProtKB-UniRule"/>
</dbReference>
<keyword evidence="13 14" id="KW-0456">Lyase</keyword>
<reference evidence="16 17" key="1">
    <citation type="submission" date="2019-12" db="EMBL/GenBank/DDBJ databases">
        <title>Draft genome sequencing of Halomonas alimentaria DSM 15356.</title>
        <authorList>
            <person name="Pandiyan K."/>
            <person name="Kushwaha P."/>
            <person name="Gowdham M."/>
            <person name="Chakdar H."/>
            <person name="Singh A."/>
            <person name="Kumar M."/>
            <person name="Saxena A.K."/>
        </authorList>
    </citation>
    <scope>NUCLEOTIDE SEQUENCE [LARGE SCALE GENOMIC DNA]</scope>
    <source>
        <strain evidence="16 17">DSM 15356</strain>
    </source>
</reference>
<evidence type="ECO:0000256" key="6">
    <source>
        <dbReference type="ARBA" id="ARBA00008976"/>
    </source>
</evidence>
<dbReference type="PANTHER" id="PTHR21327">
    <property type="entry name" value="GTP CYCLOHYDROLASE II-RELATED"/>
    <property type="match status" value="1"/>
</dbReference>
<dbReference type="EC" id="4.1.99.12" evidence="7 14"/>
<dbReference type="EMBL" id="WUTT01000001">
    <property type="protein sequence ID" value="NAW33802.1"/>
    <property type="molecule type" value="Genomic_DNA"/>
</dbReference>
<protein>
    <recommendedName>
        <fullName evidence="8 14">3,4-dihydroxy-2-butanone 4-phosphate synthase</fullName>
        <shortName evidence="14">DHBP synthase</shortName>
        <ecNumber evidence="7 14">4.1.99.12</ecNumber>
    </recommendedName>
</protein>
<comment type="caution">
    <text evidence="16">The sequence shown here is derived from an EMBL/GenBank/DDBJ whole genome shotgun (WGS) entry which is preliminary data.</text>
</comment>
<feature type="site" description="Essential for catalytic activity" evidence="14">
    <location>
        <position position="170"/>
    </location>
</feature>
<feature type="binding site" evidence="14">
    <location>
        <position position="34"/>
    </location>
    <ligand>
        <name>Mg(2+)</name>
        <dbReference type="ChEBI" id="CHEBI:18420"/>
        <label>1</label>
    </ligand>
</feature>
<evidence type="ECO:0000256" key="10">
    <source>
        <dbReference type="ARBA" id="ARBA00022723"/>
    </source>
</evidence>
<dbReference type="UniPathway" id="UPA00275">
    <property type="reaction ID" value="UER00399"/>
</dbReference>
<dbReference type="Pfam" id="PF00926">
    <property type="entry name" value="DHBP_synthase"/>
    <property type="match status" value="1"/>
</dbReference>
<dbReference type="FunFam" id="3.90.870.10:FF:000001">
    <property type="entry name" value="Riboflavin biosynthesis protein RibBA"/>
    <property type="match status" value="1"/>
</dbReference>
<dbReference type="NCBIfam" id="NF010626">
    <property type="entry name" value="PRK14019.1"/>
    <property type="match status" value="1"/>
</dbReference>
<evidence type="ECO:0000256" key="7">
    <source>
        <dbReference type="ARBA" id="ARBA00012153"/>
    </source>
</evidence>
<comment type="cofactor">
    <cofactor evidence="14">
        <name>Mg(2+)</name>
        <dbReference type="ChEBI" id="CHEBI:18420"/>
    </cofactor>
    <cofactor evidence="14">
        <name>Mn(2+)</name>
        <dbReference type="ChEBI" id="CHEBI:29035"/>
    </cofactor>
    <text evidence="14">Binds 2 divalent metal cations per subunit. Magnesium or manganese.</text>
</comment>
<comment type="similarity">
    <text evidence="14">Belongs to the DHBP synthase family.</text>
</comment>
<dbReference type="Pfam" id="PF00925">
    <property type="entry name" value="GTP_cyclohydro2"/>
    <property type="match status" value="1"/>
</dbReference>
<evidence type="ECO:0000256" key="12">
    <source>
        <dbReference type="ARBA" id="ARBA00023211"/>
    </source>
</evidence>
<feature type="binding site" evidence="14">
    <location>
        <position position="34"/>
    </location>
    <ligand>
        <name>Mg(2+)</name>
        <dbReference type="ChEBI" id="CHEBI:18420"/>
        <label>2</label>
    </ligand>
</feature>
<dbReference type="InterPro" id="IPR032677">
    <property type="entry name" value="GTP_cyclohydro_II"/>
</dbReference>
<feature type="binding site" evidence="14">
    <location>
        <begin position="146"/>
        <end position="150"/>
    </location>
    <ligand>
        <name>D-ribulose 5-phosphate</name>
        <dbReference type="ChEBI" id="CHEBI:58121"/>
    </ligand>
</feature>
<dbReference type="PIRSF" id="PIRSF001259">
    <property type="entry name" value="RibA"/>
    <property type="match status" value="1"/>
</dbReference>
<proteinExistence type="inferred from homology"/>
<keyword evidence="17" id="KW-1185">Reference proteome</keyword>
<evidence type="ECO:0000256" key="2">
    <source>
        <dbReference type="ARBA" id="ARBA00001936"/>
    </source>
</evidence>
<dbReference type="GO" id="GO:0000287">
    <property type="term" value="F:magnesium ion binding"/>
    <property type="evidence" value="ECO:0007669"/>
    <property type="project" value="UniProtKB-UniRule"/>
</dbReference>
<evidence type="ECO:0000256" key="8">
    <source>
        <dbReference type="ARBA" id="ARBA00018836"/>
    </source>
</evidence>
<feature type="site" description="Essential for catalytic activity" evidence="14">
    <location>
        <position position="132"/>
    </location>
</feature>
<evidence type="ECO:0000313" key="16">
    <source>
        <dbReference type="EMBL" id="NAW33802.1"/>
    </source>
</evidence>
<dbReference type="PANTHER" id="PTHR21327:SF34">
    <property type="entry name" value="3,4-DIHYDROXY-2-BUTANONE 4-PHOSPHATE SYNTHASE"/>
    <property type="match status" value="1"/>
</dbReference>
<dbReference type="InterPro" id="IPR036144">
    <property type="entry name" value="RibA-like_sf"/>
</dbReference>
<evidence type="ECO:0000259" key="15">
    <source>
        <dbReference type="Pfam" id="PF00925"/>
    </source>
</evidence>
<evidence type="ECO:0000256" key="9">
    <source>
        <dbReference type="ARBA" id="ARBA00022619"/>
    </source>
</evidence>
<comment type="cofactor">
    <cofactor evidence="2">
        <name>Mn(2+)</name>
        <dbReference type="ChEBI" id="CHEBI:29035"/>
    </cofactor>
</comment>
<dbReference type="Gene3D" id="3.90.870.10">
    <property type="entry name" value="DHBP synthase"/>
    <property type="match status" value="1"/>
</dbReference>
<dbReference type="InterPro" id="IPR000422">
    <property type="entry name" value="DHBP_synthase_RibB"/>
</dbReference>
<keyword evidence="10 14" id="KW-0479">Metal-binding</keyword>
<sequence>MVHATAGGLAPIEDLIEDIRQGKMVILMDDEDRENEGDIIMAAEKVQAEHINFMARHARGLICLPMTRSRCERLKLPLMVNDNGSGFGTKFTLSIEATEGVTTGISAADRARTVQAAVARDARPEDIVQPGHIFPLMAEPGGVLRRAGHTEAACDLASLAGLDPSGVICEIMNDDGTMARRPELERFAEEHGIRMGTIADLIHYRIHNEQTVDHEESTTVKTAHGELTLHVFRDSIQGAHHLALVKGRPSPETPTTVRVHLADTMRDLLCLQKGEGGHWTSHEAIAEVARSERGVFVLLDHGRPRLDLRDQLDIFLERRRAPRTSDSDGAGNYLTIGTGSQILRHLGVGQMRLLSSPWKFSAISGFDLEVVERLGPEDLPAGVDAADGE</sequence>
<organism evidence="16 17">
    <name type="scientific">Halomonas alimentaria</name>
    <dbReference type="NCBI Taxonomy" id="147248"/>
    <lineage>
        <taxon>Bacteria</taxon>
        <taxon>Pseudomonadati</taxon>
        <taxon>Pseudomonadota</taxon>
        <taxon>Gammaproteobacteria</taxon>
        <taxon>Oceanospirillales</taxon>
        <taxon>Halomonadaceae</taxon>
        <taxon>Halomonas</taxon>
    </lineage>
</organism>
<keyword evidence="9 14" id="KW-0686">Riboflavin biosynthesis</keyword>
<comment type="catalytic activity">
    <reaction evidence="1 14">
        <text>D-ribulose 5-phosphate = (2S)-2-hydroxy-3-oxobutyl phosphate + formate + H(+)</text>
        <dbReference type="Rhea" id="RHEA:18457"/>
        <dbReference type="ChEBI" id="CHEBI:15378"/>
        <dbReference type="ChEBI" id="CHEBI:15740"/>
        <dbReference type="ChEBI" id="CHEBI:58121"/>
        <dbReference type="ChEBI" id="CHEBI:58830"/>
        <dbReference type="EC" id="4.1.99.12"/>
    </reaction>
</comment>
<name>A0A7X4W3N5_9GAMM</name>
<dbReference type="InterPro" id="IPR017945">
    <property type="entry name" value="DHBP_synth_RibB-like_a/b_dom"/>
</dbReference>
<evidence type="ECO:0000256" key="4">
    <source>
        <dbReference type="ARBA" id="ARBA00004904"/>
    </source>
</evidence>
<dbReference type="OrthoDB" id="9793111at2"/>